<evidence type="ECO:0000259" key="1">
    <source>
        <dbReference type="Pfam" id="PF05598"/>
    </source>
</evidence>
<name>A0ABX4I029_9GAMM</name>
<dbReference type="InterPro" id="IPR008490">
    <property type="entry name" value="Transposase_InsH_N"/>
</dbReference>
<accession>A0ABX4I029</accession>
<protein>
    <submittedName>
        <fullName evidence="3">Transposase</fullName>
    </submittedName>
</protein>
<dbReference type="Pfam" id="PF05598">
    <property type="entry name" value="DUF772"/>
    <property type="match status" value="1"/>
</dbReference>
<evidence type="ECO:0000313" key="3">
    <source>
        <dbReference type="EMBL" id="PCO05744.1"/>
    </source>
</evidence>
<dbReference type="InterPro" id="IPR025668">
    <property type="entry name" value="Tnp_DDE_dom"/>
</dbReference>
<sequence length="518" mass="59322">MPNFKRYNYNQDAMVVINFEEQLQPGTFEFTLHHLIDNHIDLCAFYDKYQNDAGGRSAYDPAILLKIILFAYSKGITSSREIQWQCEHNIIFKALSCDSVPHFTSIASFVSSYPDAIEAIFEQVLMVCDQQGLLGNELFAIDGCKMSSNASKEHSGTFRELEQKRTKIRKKIRHCLKEHKKLDGRKPAERERKQRLAQAAETLQKHFDKIDQFLKTAAPRMGQGKQPKEVKSNITDNESAKMTTSKGTIQGYNGVAAVDKKHQIIIEAQAFGEGQEHHTLKPILDGLSSHYRKAGIHDNILTEQVIVTADTGFSNDANNEYLKVAGINAYIPDNQFRSRDKAFAKQKDKYGKRHRDTLVGVKQVIPASEFKFDKRHKTCVCPAGKELLLYREERVRQGKRKLFFEGRLTDCRHCHLKHQCMRNPSSADTRDGHGRQVSATWTNGRTATDWMKKRVDSIEGKTIYSHRMSVVEPVFGNIGTNKRLSRFSLRGKEKVQGQWRLFCLIHNIEKLMRYGAIH</sequence>
<feature type="domain" description="Transposase DDE" evidence="2">
    <location>
        <begin position="380"/>
        <end position="512"/>
    </location>
</feature>
<dbReference type="PANTHER" id="PTHR33408">
    <property type="entry name" value="TRANSPOSASE"/>
    <property type="match status" value="1"/>
</dbReference>
<gene>
    <name evidence="3" type="ORF">AWR36_006955</name>
</gene>
<comment type="caution">
    <text evidence="3">The sequence shown here is derived from an EMBL/GenBank/DDBJ whole genome shotgun (WGS) entry which is preliminary data.</text>
</comment>
<organism evidence="3 4">
    <name type="scientific">Microbulbifer flavimaris</name>
    <dbReference type="NCBI Taxonomy" id="1781068"/>
    <lineage>
        <taxon>Bacteria</taxon>
        <taxon>Pseudomonadati</taxon>
        <taxon>Pseudomonadota</taxon>
        <taxon>Gammaproteobacteria</taxon>
        <taxon>Cellvibrionales</taxon>
        <taxon>Microbulbiferaceae</taxon>
        <taxon>Microbulbifer</taxon>
    </lineage>
</organism>
<dbReference type="RefSeq" id="WP_067083066.1">
    <property type="nucleotide sequence ID" value="NZ_LRFG02000002.1"/>
</dbReference>
<keyword evidence="4" id="KW-1185">Reference proteome</keyword>
<dbReference type="Proteomes" id="UP000218427">
    <property type="component" value="Unassembled WGS sequence"/>
</dbReference>
<evidence type="ECO:0000259" key="2">
    <source>
        <dbReference type="Pfam" id="PF13751"/>
    </source>
</evidence>
<reference evidence="3" key="1">
    <citation type="submission" date="2017-08" db="EMBL/GenBank/DDBJ databases">
        <title>Microbulbifer marisrubri sp. nov., a halophilic alphaproteobacterium isolated from marine sediment of the Yellow Sea, China.</title>
        <authorList>
            <person name="Zhang G."/>
            <person name="Xiong Q."/>
        </authorList>
    </citation>
    <scope>NUCLEOTIDE SEQUENCE [LARGE SCALE GENOMIC DNA]</scope>
    <source>
        <strain evidence="3">WRN-8</strain>
    </source>
</reference>
<dbReference type="Pfam" id="PF13751">
    <property type="entry name" value="DDE_Tnp_1_6"/>
    <property type="match status" value="1"/>
</dbReference>
<proteinExistence type="predicted"/>
<feature type="domain" description="Transposase InsH N-terminal" evidence="1">
    <location>
        <begin position="19"/>
        <end position="110"/>
    </location>
</feature>
<dbReference type="EMBL" id="LRFG02000002">
    <property type="protein sequence ID" value="PCO05744.1"/>
    <property type="molecule type" value="Genomic_DNA"/>
</dbReference>
<evidence type="ECO:0000313" key="4">
    <source>
        <dbReference type="Proteomes" id="UP000218427"/>
    </source>
</evidence>